<sequence>MATPERPVHTKMNANAQICVPTITEASPAQASSSEESTSGSEKFFGTASETSLEVNEDGGDNENSKCNGTAELKVSADVGNNVLTSPCNSPKPRAEIECSKRSPDEQPDSEEIVETKDIALSGPNVQPEKINEAIVLLNNGDMNHQTQQKATQQAPGPSEPTHSIPPHMRPDFQSRVSRQSGLQGSKHAFPPNEASTGPRNNHVPYEFRRDWAQPEQVVRLRAELIKVKSELHAERSKALELRQTLEASHRENVDAAFSTMLTTLLHQQTEALALKAHAQAHERSLQLREKHIQQLEIFLAQGQKHLMSHHAGETGDRPMSSLQLEHAQRQAELALRSTLASTEAQLSLQAETLRLREAAQEMRETQYKLLIRESLLAELKKASATSSISRAEAAETAQAQYAAGFARGVETGRKHACDEAVDRAFLQGYKQCHSALAALSLLRQGKLQVGNEELQFLFDPAHALGLYSVGVRIGRLDAGHAGDGNEKDKIEGDGVEVSTTSIHVPPTPPTPTTPTTPPSEHASQIQNDTSTSVPEIIFPPCPPAKQSFASELRRHQLALHNGDVVLANAGAACAVVGEKEKEEKEEGARTREEQGRSESRDLIDLL</sequence>
<dbReference type="OrthoDB" id="3794025at2759"/>
<dbReference type="RefSeq" id="XP_008022868.1">
    <property type="nucleotide sequence ID" value="XM_008024677.1"/>
</dbReference>
<feature type="compositionally biased region" description="Polar residues" evidence="1">
    <location>
        <begin position="522"/>
        <end position="534"/>
    </location>
</feature>
<dbReference type="EMBL" id="KB908515">
    <property type="protein sequence ID" value="EOA89217.1"/>
    <property type="molecule type" value="Genomic_DNA"/>
</dbReference>
<name>R0KMQ7_EXST2</name>
<feature type="compositionally biased region" description="Polar residues" evidence="1">
    <location>
        <begin position="146"/>
        <end position="156"/>
    </location>
</feature>
<evidence type="ECO:0000256" key="1">
    <source>
        <dbReference type="SAM" id="MobiDB-lite"/>
    </source>
</evidence>
<dbReference type="eggNOG" id="ENOG502RI6Q">
    <property type="taxonomic scope" value="Eukaryota"/>
</dbReference>
<dbReference type="Proteomes" id="UP000016935">
    <property type="component" value="Unassembled WGS sequence"/>
</dbReference>
<feature type="region of interest" description="Disordered" evidence="1">
    <location>
        <begin position="1"/>
        <end position="68"/>
    </location>
</feature>
<feature type="compositionally biased region" description="Pro residues" evidence="1">
    <location>
        <begin position="506"/>
        <end position="518"/>
    </location>
</feature>
<feature type="region of interest" description="Disordered" evidence="1">
    <location>
        <begin position="578"/>
        <end position="607"/>
    </location>
</feature>
<organism evidence="2 3">
    <name type="scientific">Exserohilum turcicum (strain 28A)</name>
    <name type="common">Northern leaf blight fungus</name>
    <name type="synonym">Setosphaeria turcica</name>
    <dbReference type="NCBI Taxonomy" id="671987"/>
    <lineage>
        <taxon>Eukaryota</taxon>
        <taxon>Fungi</taxon>
        <taxon>Dikarya</taxon>
        <taxon>Ascomycota</taxon>
        <taxon>Pezizomycotina</taxon>
        <taxon>Dothideomycetes</taxon>
        <taxon>Pleosporomycetidae</taxon>
        <taxon>Pleosporales</taxon>
        <taxon>Pleosporineae</taxon>
        <taxon>Pleosporaceae</taxon>
        <taxon>Exserohilum</taxon>
    </lineage>
</organism>
<feature type="compositionally biased region" description="Low complexity" evidence="1">
    <location>
        <begin position="25"/>
        <end position="42"/>
    </location>
</feature>
<accession>R0KMQ7</accession>
<evidence type="ECO:0000313" key="2">
    <source>
        <dbReference type="EMBL" id="EOA89217.1"/>
    </source>
</evidence>
<keyword evidence="3" id="KW-1185">Reference proteome</keyword>
<gene>
    <name evidence="2" type="ORF">SETTUDRAFT_26441</name>
</gene>
<feature type="compositionally biased region" description="Polar residues" evidence="1">
    <location>
        <begin position="175"/>
        <end position="184"/>
    </location>
</feature>
<feature type="region of interest" description="Disordered" evidence="1">
    <location>
        <begin position="500"/>
        <end position="545"/>
    </location>
</feature>
<feature type="region of interest" description="Disordered" evidence="1">
    <location>
        <begin position="81"/>
        <end position="112"/>
    </location>
</feature>
<proteinExistence type="predicted"/>
<reference evidence="2 3" key="1">
    <citation type="journal article" date="2012" name="PLoS Pathog.">
        <title>Diverse lifestyles and strategies of plant pathogenesis encoded in the genomes of eighteen Dothideomycetes fungi.</title>
        <authorList>
            <person name="Ohm R.A."/>
            <person name="Feau N."/>
            <person name="Henrissat B."/>
            <person name="Schoch C.L."/>
            <person name="Horwitz B.A."/>
            <person name="Barry K.W."/>
            <person name="Condon B.J."/>
            <person name="Copeland A.C."/>
            <person name="Dhillon B."/>
            <person name="Glaser F."/>
            <person name="Hesse C.N."/>
            <person name="Kosti I."/>
            <person name="LaButti K."/>
            <person name="Lindquist E.A."/>
            <person name="Lucas S."/>
            <person name="Salamov A.A."/>
            <person name="Bradshaw R.E."/>
            <person name="Ciuffetti L."/>
            <person name="Hamelin R.C."/>
            <person name="Kema G.H.J."/>
            <person name="Lawrence C."/>
            <person name="Scott J.A."/>
            <person name="Spatafora J.W."/>
            <person name="Turgeon B.G."/>
            <person name="de Wit P.J.G.M."/>
            <person name="Zhong S."/>
            <person name="Goodwin S.B."/>
            <person name="Grigoriev I.V."/>
        </authorList>
    </citation>
    <scope>NUCLEOTIDE SEQUENCE [LARGE SCALE GENOMIC DNA]</scope>
    <source>
        <strain evidence="3">28A</strain>
    </source>
</reference>
<evidence type="ECO:0000313" key="3">
    <source>
        <dbReference type="Proteomes" id="UP000016935"/>
    </source>
</evidence>
<dbReference type="HOGENOM" id="CLU_488306_0_0_1"/>
<dbReference type="AlphaFoldDB" id="R0KMQ7"/>
<reference evidence="2 3" key="2">
    <citation type="journal article" date="2013" name="PLoS Genet.">
        <title>Comparative genome structure, secondary metabolite, and effector coding capacity across Cochliobolus pathogens.</title>
        <authorList>
            <person name="Condon B.J."/>
            <person name="Leng Y."/>
            <person name="Wu D."/>
            <person name="Bushley K.E."/>
            <person name="Ohm R.A."/>
            <person name="Otillar R."/>
            <person name="Martin J."/>
            <person name="Schackwitz W."/>
            <person name="Grimwood J."/>
            <person name="MohdZainudin N."/>
            <person name="Xue C."/>
            <person name="Wang R."/>
            <person name="Manning V.A."/>
            <person name="Dhillon B."/>
            <person name="Tu Z.J."/>
            <person name="Steffenson B.J."/>
            <person name="Salamov A."/>
            <person name="Sun H."/>
            <person name="Lowry S."/>
            <person name="LaButti K."/>
            <person name="Han J."/>
            <person name="Copeland A."/>
            <person name="Lindquist E."/>
            <person name="Barry K."/>
            <person name="Schmutz J."/>
            <person name="Baker S.E."/>
            <person name="Ciuffetti L.M."/>
            <person name="Grigoriev I.V."/>
            <person name="Zhong S."/>
            <person name="Turgeon B.G."/>
        </authorList>
    </citation>
    <scope>NUCLEOTIDE SEQUENCE [LARGE SCALE GENOMIC DNA]</scope>
    <source>
        <strain evidence="3">28A</strain>
    </source>
</reference>
<feature type="region of interest" description="Disordered" evidence="1">
    <location>
        <begin position="146"/>
        <end position="202"/>
    </location>
</feature>
<feature type="compositionally biased region" description="Basic and acidic residues" evidence="1">
    <location>
        <begin position="93"/>
        <end position="105"/>
    </location>
</feature>
<dbReference type="GeneID" id="19403020"/>
<protein>
    <submittedName>
        <fullName evidence="2">Uncharacterized protein</fullName>
    </submittedName>
</protein>